<keyword evidence="5" id="KW-1185">Reference proteome</keyword>
<dbReference type="KEGG" id="tgy:X802_04075"/>
<comment type="similarity">
    <text evidence="1 3">Belongs to the UPF0165 family.</text>
</comment>
<sequence length="59" mass="6886">MEEVEVVYEKGVFKPLKKVNLKEGTHGKVILELGLADIIERFGEKVEKDALREFLEERR</sequence>
<dbReference type="Proteomes" id="UP000062043">
    <property type="component" value="Chromosome"/>
</dbReference>
<protein>
    <recommendedName>
        <fullName evidence="3">Antitoxin</fullName>
    </recommendedName>
</protein>
<keyword evidence="2 3" id="KW-1277">Toxin-antitoxin system</keyword>
<dbReference type="GeneID" id="27134831"/>
<dbReference type="PATRIC" id="fig|1432656.3.peg.792"/>
<proteinExistence type="inferred from homology"/>
<evidence type="ECO:0000313" key="4">
    <source>
        <dbReference type="EMBL" id="AJC71435.1"/>
    </source>
</evidence>
<reference evidence="4 5" key="1">
    <citation type="submission" date="2014-01" db="EMBL/GenBank/DDBJ databases">
        <title>Genome sequencing of Thermococcus guaymasensis.</title>
        <authorList>
            <person name="Zhang X."/>
            <person name="Alvare G."/>
            <person name="Fristensky B."/>
            <person name="Chen L."/>
            <person name="Suen T."/>
            <person name="Chen Q."/>
            <person name="Ma K."/>
        </authorList>
    </citation>
    <scope>NUCLEOTIDE SEQUENCE [LARGE SCALE GENOMIC DNA]</scope>
    <source>
        <strain evidence="4 5">DSM 11113</strain>
    </source>
</reference>
<accession>A0A0X1KJL0</accession>
<dbReference type="STRING" id="1432656.X802_04075"/>
<dbReference type="Gene3D" id="4.10.1150.10">
    <property type="entry name" value="AF2212/PG0164-like"/>
    <property type="match status" value="1"/>
</dbReference>
<evidence type="ECO:0000256" key="3">
    <source>
        <dbReference type="RuleBase" id="RU368051"/>
    </source>
</evidence>
<name>A0A0X1KJL0_9EURY</name>
<dbReference type="OrthoDB" id="116241at2157"/>
<comment type="function">
    <text evidence="3">Antitoxin component of a type II toxin-antitoxin (TA) system.</text>
</comment>
<dbReference type="AlphaFoldDB" id="A0A0X1KJL0"/>
<evidence type="ECO:0000256" key="1">
    <source>
        <dbReference type="ARBA" id="ARBA00006615"/>
    </source>
</evidence>
<dbReference type="InterPro" id="IPR008203">
    <property type="entry name" value="AF2212-like"/>
</dbReference>
<dbReference type="Pfam" id="PF01954">
    <property type="entry name" value="AF2212-like"/>
    <property type="match status" value="1"/>
</dbReference>
<dbReference type="InterPro" id="IPR024069">
    <property type="entry name" value="AF2212-like_dom_sf"/>
</dbReference>
<dbReference type="SUPFAM" id="SSF141694">
    <property type="entry name" value="AF2212/PG0164-like"/>
    <property type="match status" value="1"/>
</dbReference>
<evidence type="ECO:0000256" key="2">
    <source>
        <dbReference type="ARBA" id="ARBA00022649"/>
    </source>
</evidence>
<organism evidence="4 5">
    <name type="scientific">Thermococcus guaymasensis DSM 11113</name>
    <dbReference type="NCBI Taxonomy" id="1432656"/>
    <lineage>
        <taxon>Archaea</taxon>
        <taxon>Methanobacteriati</taxon>
        <taxon>Methanobacteriota</taxon>
        <taxon>Thermococci</taxon>
        <taxon>Thermococcales</taxon>
        <taxon>Thermococcaceae</taxon>
        <taxon>Thermococcus</taxon>
    </lineage>
</organism>
<dbReference type="EMBL" id="CP007140">
    <property type="protein sequence ID" value="AJC71435.1"/>
    <property type="molecule type" value="Genomic_DNA"/>
</dbReference>
<dbReference type="RefSeq" id="WP_062371196.1">
    <property type="nucleotide sequence ID" value="NZ_CP007140.1"/>
</dbReference>
<evidence type="ECO:0000313" key="5">
    <source>
        <dbReference type="Proteomes" id="UP000062043"/>
    </source>
</evidence>
<gene>
    <name evidence="4" type="ORF">X802_04075</name>
</gene>